<dbReference type="Proteomes" id="UP000003779">
    <property type="component" value="Chromosome"/>
</dbReference>
<reference evidence="2 3" key="1">
    <citation type="journal article" date="2012" name="J. Bacteriol.">
        <title>Whole-Genome Sequence of Nocardiopsis alba Strain ATCC BAA-2165, Associated with Honeybees.</title>
        <authorList>
            <person name="Qiao J."/>
            <person name="Chen L."/>
            <person name="Li Y."/>
            <person name="Wang J."/>
            <person name="Zhang W."/>
            <person name="Chen S."/>
        </authorList>
    </citation>
    <scope>NUCLEOTIDE SEQUENCE [LARGE SCALE GENOMIC DNA]</scope>
    <source>
        <strain evidence="3">ATCC BAA-2165 / BE74</strain>
    </source>
</reference>
<sequence length="67" mass="7096">MVSRGGRGCPWERGFRKGVGPGASDREPGPAFFGGGRAGQAVKFRTKSNSARRPAPSLVTFMSRRGS</sequence>
<dbReference type="HOGENOM" id="CLU_2808105_0_0_11"/>
<accession>J7L4R4</accession>
<reference evidence="3" key="2">
    <citation type="submission" date="2012-08" db="EMBL/GenBank/DDBJ databases">
        <title>Whole-genome sequence of Nocardiopsis alba strain ATCC BAA-2165 associated with honeybees.</title>
        <authorList>
            <person name="Qiao J."/>
            <person name="Chen L."/>
            <person name="Li Y."/>
            <person name="Wang J."/>
            <person name="Zhang W."/>
            <person name="Chen S."/>
        </authorList>
    </citation>
    <scope>NUCLEOTIDE SEQUENCE [LARGE SCALE GENOMIC DNA]</scope>
    <source>
        <strain evidence="3">ATCC BAA-2165 / BE74</strain>
    </source>
</reference>
<organism evidence="2 3">
    <name type="scientific">Nocardiopsis alba (strain ATCC BAA-2165 / BE74)</name>
    <dbReference type="NCBI Taxonomy" id="1205910"/>
    <lineage>
        <taxon>Bacteria</taxon>
        <taxon>Bacillati</taxon>
        <taxon>Actinomycetota</taxon>
        <taxon>Actinomycetes</taxon>
        <taxon>Streptosporangiales</taxon>
        <taxon>Nocardiopsidaceae</taxon>
        <taxon>Nocardiopsis</taxon>
    </lineage>
</organism>
<dbReference type="KEGG" id="nal:B005_4805"/>
<evidence type="ECO:0000313" key="3">
    <source>
        <dbReference type="Proteomes" id="UP000003779"/>
    </source>
</evidence>
<feature type="region of interest" description="Disordered" evidence="1">
    <location>
        <begin position="1"/>
        <end position="67"/>
    </location>
</feature>
<dbReference type="AlphaFoldDB" id="J7L4R4"/>
<protein>
    <submittedName>
        <fullName evidence="2">Uncharacterized protein</fullName>
    </submittedName>
</protein>
<name>J7L4R4_NOCAA</name>
<evidence type="ECO:0000256" key="1">
    <source>
        <dbReference type="SAM" id="MobiDB-lite"/>
    </source>
</evidence>
<gene>
    <name evidence="2" type="ordered locus">B005_4805</name>
</gene>
<evidence type="ECO:0000313" key="2">
    <source>
        <dbReference type="EMBL" id="AFR06425.1"/>
    </source>
</evidence>
<dbReference type="EMBL" id="CP003788">
    <property type="protein sequence ID" value="AFR06425.1"/>
    <property type="molecule type" value="Genomic_DNA"/>
</dbReference>
<proteinExistence type="predicted"/>